<keyword evidence="4" id="KW-1185">Reference proteome</keyword>
<dbReference type="EMBL" id="BMPT01000015">
    <property type="protein sequence ID" value="GGM35276.1"/>
    <property type="molecule type" value="Genomic_DNA"/>
</dbReference>
<reference evidence="3" key="1">
    <citation type="journal article" date="2014" name="Int. J. Syst. Evol. Microbiol.">
        <title>Complete genome sequence of Corynebacterium casei LMG S-19264T (=DSM 44701T), isolated from a smear-ripened cheese.</title>
        <authorList>
            <consortium name="US DOE Joint Genome Institute (JGI-PGF)"/>
            <person name="Walter F."/>
            <person name="Albersmeier A."/>
            <person name="Kalinowski J."/>
            <person name="Ruckert C."/>
        </authorList>
    </citation>
    <scope>NUCLEOTIDE SEQUENCE</scope>
    <source>
        <strain evidence="3">JCM 3051</strain>
    </source>
</reference>
<evidence type="ECO:0000256" key="2">
    <source>
        <dbReference type="SAM" id="Phobius"/>
    </source>
</evidence>
<feature type="region of interest" description="Disordered" evidence="1">
    <location>
        <begin position="75"/>
        <end position="123"/>
    </location>
</feature>
<evidence type="ECO:0000313" key="4">
    <source>
        <dbReference type="Proteomes" id="UP000655589"/>
    </source>
</evidence>
<evidence type="ECO:0000256" key="1">
    <source>
        <dbReference type="SAM" id="MobiDB-lite"/>
    </source>
</evidence>
<name>A0A8H9GLD9_9MICO</name>
<feature type="compositionally biased region" description="Low complexity" evidence="1">
    <location>
        <begin position="95"/>
        <end position="113"/>
    </location>
</feature>
<evidence type="ECO:0000313" key="3">
    <source>
        <dbReference type="EMBL" id="GGM35276.1"/>
    </source>
</evidence>
<protein>
    <submittedName>
        <fullName evidence="3">Uncharacterized protein</fullName>
    </submittedName>
</protein>
<comment type="caution">
    <text evidence="3">The sequence shown here is derived from an EMBL/GenBank/DDBJ whole genome shotgun (WGS) entry which is preliminary data.</text>
</comment>
<accession>A0A8H9GLD9</accession>
<dbReference type="RefSeq" id="WP_171103903.1">
    <property type="nucleotide sequence ID" value="NZ_BMPT01000015.1"/>
</dbReference>
<dbReference type="Proteomes" id="UP000655589">
    <property type="component" value="Unassembled WGS sequence"/>
</dbReference>
<keyword evidence="2" id="KW-1133">Transmembrane helix</keyword>
<sequence length="466" mass="49787">MNVHDINAKKDAAMLADLRAASTAIEPPASLDATTMAVRAVRTVRRRRLVTAVTAGAAALAVLGAGLGAASTILGERQPLPGTDRTATRSAPTDGSSPGEPSPSPSSSATEPTRYLRTGDGELPVLPGVERGVVEEGGHTPYILGGLWYEVPGGGWIAVGDVNAGGVAGWLSPDHPRAGGLGEDGTIDDMDATIELRNVFDVADWTVPARDSGATTLDIEGADLVVIEQHEPEDGVRPATVRVRAGDEGWVIDTRFTADEQGESMLRDFVGNLWLEDAGAPDWFQPEFSTPVLDAIEHSVPDGWTETEHNGLRFAVPPGWTSEPTEGEFSPGVEWTGPTVTHVDENVGAPLPGDPAGVPSDLPATEPQDVEWHERVYVQGGKPGGSWWTRSMSEPQSQMIDVPGADYAEVLPTVHNTAGEPDYYWVDIYLHQEDRGENLFLVVEFDGTEQGLRDLHAFLGSLDFRR</sequence>
<organism evidence="3 4">
    <name type="scientific">Promicromonospora citrea</name>
    <dbReference type="NCBI Taxonomy" id="43677"/>
    <lineage>
        <taxon>Bacteria</taxon>
        <taxon>Bacillati</taxon>
        <taxon>Actinomycetota</taxon>
        <taxon>Actinomycetes</taxon>
        <taxon>Micrococcales</taxon>
        <taxon>Promicromonosporaceae</taxon>
        <taxon>Promicromonospora</taxon>
    </lineage>
</organism>
<gene>
    <name evidence="3" type="ORF">GCM10010102_33330</name>
</gene>
<proteinExistence type="predicted"/>
<keyword evidence="2" id="KW-0472">Membrane</keyword>
<keyword evidence="2" id="KW-0812">Transmembrane</keyword>
<feature type="transmembrane region" description="Helical" evidence="2">
    <location>
        <begin position="49"/>
        <end position="70"/>
    </location>
</feature>
<dbReference type="AlphaFoldDB" id="A0A8H9GLD9"/>
<reference evidence="3" key="2">
    <citation type="submission" date="2020-09" db="EMBL/GenBank/DDBJ databases">
        <authorList>
            <person name="Sun Q."/>
            <person name="Ohkuma M."/>
        </authorList>
    </citation>
    <scope>NUCLEOTIDE SEQUENCE</scope>
    <source>
        <strain evidence="3">JCM 3051</strain>
    </source>
</reference>